<dbReference type="GO" id="GO:0043386">
    <property type="term" value="P:mycotoxin biosynthetic process"/>
    <property type="evidence" value="ECO:0007669"/>
    <property type="project" value="InterPro"/>
</dbReference>
<comment type="pathway">
    <text evidence="1">Mycotoxin biosynthesis.</text>
</comment>
<evidence type="ECO:0000313" key="4">
    <source>
        <dbReference type="Proteomes" id="UP001201262"/>
    </source>
</evidence>
<sequence>MSEAAKLVNKTVPIPEYPGEYVIQLDVFHQLHCLNMIRLKIWAGEGHQDLGVNETTMMDMGHIDHCIDSMRQSFMCSSDISPITWKWYEETNNARGLLTTLHTCRDFDAIKEWALDHEAKTFDIHTHVHDPLED</sequence>
<evidence type="ECO:0000256" key="1">
    <source>
        <dbReference type="ARBA" id="ARBA00004685"/>
    </source>
</evidence>
<evidence type="ECO:0000313" key="3">
    <source>
        <dbReference type="EMBL" id="KAH8700886.1"/>
    </source>
</evidence>
<dbReference type="Pfam" id="PF11807">
    <property type="entry name" value="UstYa"/>
    <property type="match status" value="1"/>
</dbReference>
<comment type="caution">
    <text evidence="3">The sequence shown here is derived from an EMBL/GenBank/DDBJ whole genome shotgun (WGS) entry which is preliminary data.</text>
</comment>
<evidence type="ECO:0000256" key="2">
    <source>
        <dbReference type="ARBA" id="ARBA00035112"/>
    </source>
</evidence>
<organism evidence="3 4">
    <name type="scientific">Talaromyces proteolyticus</name>
    <dbReference type="NCBI Taxonomy" id="1131652"/>
    <lineage>
        <taxon>Eukaryota</taxon>
        <taxon>Fungi</taxon>
        <taxon>Dikarya</taxon>
        <taxon>Ascomycota</taxon>
        <taxon>Pezizomycotina</taxon>
        <taxon>Eurotiomycetes</taxon>
        <taxon>Eurotiomycetidae</taxon>
        <taxon>Eurotiales</taxon>
        <taxon>Trichocomaceae</taxon>
        <taxon>Talaromyces</taxon>
        <taxon>Talaromyces sect. Bacilispori</taxon>
    </lineage>
</organism>
<dbReference type="RefSeq" id="XP_046074592.1">
    <property type="nucleotide sequence ID" value="XM_046219328.1"/>
</dbReference>
<dbReference type="EMBL" id="JAJTJA010000004">
    <property type="protein sequence ID" value="KAH8700886.1"/>
    <property type="molecule type" value="Genomic_DNA"/>
</dbReference>
<dbReference type="PANTHER" id="PTHR33365:SF4">
    <property type="entry name" value="CYCLOCHLOROTINE BIOSYNTHESIS PROTEIN O"/>
    <property type="match status" value="1"/>
</dbReference>
<dbReference type="GeneID" id="70249615"/>
<dbReference type="PANTHER" id="PTHR33365">
    <property type="entry name" value="YALI0B05434P"/>
    <property type="match status" value="1"/>
</dbReference>
<dbReference type="Proteomes" id="UP001201262">
    <property type="component" value="Unassembled WGS sequence"/>
</dbReference>
<accession>A0AAD4KZD3</accession>
<proteinExistence type="inferred from homology"/>
<protein>
    <submittedName>
        <fullName evidence="3">Uncharacterized protein</fullName>
    </submittedName>
</protein>
<dbReference type="AlphaFoldDB" id="A0AAD4KZD3"/>
<comment type="similarity">
    <text evidence="2">Belongs to the ustYa family.</text>
</comment>
<name>A0AAD4KZD3_9EURO</name>
<gene>
    <name evidence="3" type="ORF">BGW36DRAFT_415802</name>
</gene>
<reference evidence="3" key="1">
    <citation type="submission" date="2021-12" db="EMBL/GenBank/DDBJ databases">
        <title>Convergent genome expansion in fungi linked to evolution of root-endophyte symbiosis.</title>
        <authorList>
            <consortium name="DOE Joint Genome Institute"/>
            <person name="Ke Y.-H."/>
            <person name="Bonito G."/>
            <person name="Liao H.-L."/>
            <person name="Looney B."/>
            <person name="Rojas-Flechas A."/>
            <person name="Nash J."/>
            <person name="Hameed K."/>
            <person name="Schadt C."/>
            <person name="Martin F."/>
            <person name="Crous P.W."/>
            <person name="Miettinen O."/>
            <person name="Magnuson J.K."/>
            <person name="Labbe J."/>
            <person name="Jacobson D."/>
            <person name="Doktycz M.J."/>
            <person name="Veneault-Fourrey C."/>
            <person name="Kuo A."/>
            <person name="Mondo S."/>
            <person name="Calhoun S."/>
            <person name="Riley R."/>
            <person name="Ohm R."/>
            <person name="LaButti K."/>
            <person name="Andreopoulos B."/>
            <person name="Pangilinan J."/>
            <person name="Nolan M."/>
            <person name="Tritt A."/>
            <person name="Clum A."/>
            <person name="Lipzen A."/>
            <person name="Daum C."/>
            <person name="Barry K."/>
            <person name="Grigoriev I.V."/>
            <person name="Vilgalys R."/>
        </authorList>
    </citation>
    <scope>NUCLEOTIDE SEQUENCE</scope>
    <source>
        <strain evidence="3">PMI_201</strain>
    </source>
</reference>
<keyword evidence="4" id="KW-1185">Reference proteome</keyword>
<dbReference type="InterPro" id="IPR021765">
    <property type="entry name" value="UstYa-like"/>
</dbReference>